<dbReference type="EMBL" id="JAFBEV010000004">
    <property type="protein sequence ID" value="MBM7657261.1"/>
    <property type="molecule type" value="Genomic_DNA"/>
</dbReference>
<dbReference type="RefSeq" id="WP_205005601.1">
    <property type="nucleotide sequence ID" value="NZ_JAFBEV010000004.1"/>
</dbReference>
<accession>A0ABS2Q647</accession>
<comment type="caution">
    <text evidence="3">The sequence shown here is derived from an EMBL/GenBank/DDBJ whole genome shotgun (WGS) entry which is preliminary data.</text>
</comment>
<evidence type="ECO:0000313" key="4">
    <source>
        <dbReference type="Proteomes" id="UP000823201"/>
    </source>
</evidence>
<keyword evidence="3" id="KW-0966">Cell projection</keyword>
<dbReference type="SUPFAM" id="SSF140566">
    <property type="entry name" value="FlgN-like"/>
    <property type="match status" value="1"/>
</dbReference>
<dbReference type="InterPro" id="IPR007809">
    <property type="entry name" value="FlgN-like"/>
</dbReference>
<reference evidence="3 4" key="1">
    <citation type="submission" date="2021-01" db="EMBL/GenBank/DDBJ databases">
        <title>Genomic Encyclopedia of Type Strains, Phase IV (KMG-IV): sequencing the most valuable type-strain genomes for metagenomic binning, comparative biology and taxonomic classification.</title>
        <authorList>
            <person name="Goeker M."/>
        </authorList>
    </citation>
    <scope>NUCLEOTIDE SEQUENCE [LARGE SCALE GENOMIC DNA]</scope>
    <source>
        <strain evidence="3 4">DSM 100968</strain>
    </source>
</reference>
<dbReference type="Proteomes" id="UP000823201">
    <property type="component" value="Unassembled WGS sequence"/>
</dbReference>
<keyword evidence="1" id="KW-1005">Bacterial flagellum biogenesis</keyword>
<keyword evidence="3" id="KW-0969">Cilium</keyword>
<sequence>MSTQSMKTIVQQLIDLHVRLSQLAAEKTEAIKAGDVSAVDKLTKQEIPLVEKLQETERLRSEETARLSSGDLRADGTFRTWIARFVPEDARMEWDNLYKQLKDAVYTLKKANQLNQEMLAQSLQFVRLNLNLLQPQPLQPAGYGHRGGKQPSAFSRRIDSRA</sequence>
<dbReference type="Gene3D" id="1.20.58.300">
    <property type="entry name" value="FlgN-like"/>
    <property type="match status" value="1"/>
</dbReference>
<protein>
    <submittedName>
        <fullName evidence="3">Flagellar biosynthesis/type III secretory pathway chaperone</fullName>
    </submittedName>
</protein>
<keyword evidence="3" id="KW-0282">Flagellum</keyword>
<keyword evidence="4" id="KW-1185">Reference proteome</keyword>
<name>A0ABS2Q647_9BACL</name>
<organism evidence="3 4">
    <name type="scientific">Sporolactobacillus spathodeae</name>
    <dbReference type="NCBI Taxonomy" id="1465502"/>
    <lineage>
        <taxon>Bacteria</taxon>
        <taxon>Bacillati</taxon>
        <taxon>Bacillota</taxon>
        <taxon>Bacilli</taxon>
        <taxon>Bacillales</taxon>
        <taxon>Sporolactobacillaceae</taxon>
        <taxon>Sporolactobacillus</taxon>
    </lineage>
</organism>
<evidence type="ECO:0000256" key="2">
    <source>
        <dbReference type="SAM" id="MobiDB-lite"/>
    </source>
</evidence>
<dbReference type="InterPro" id="IPR036679">
    <property type="entry name" value="FlgN-like_sf"/>
</dbReference>
<evidence type="ECO:0000256" key="1">
    <source>
        <dbReference type="ARBA" id="ARBA00022795"/>
    </source>
</evidence>
<gene>
    <name evidence="3" type="ORF">JOC27_000702</name>
</gene>
<feature type="region of interest" description="Disordered" evidence="2">
    <location>
        <begin position="139"/>
        <end position="162"/>
    </location>
</feature>
<dbReference type="Pfam" id="PF05130">
    <property type="entry name" value="FlgN"/>
    <property type="match status" value="1"/>
</dbReference>
<proteinExistence type="predicted"/>
<evidence type="ECO:0000313" key="3">
    <source>
        <dbReference type="EMBL" id="MBM7657261.1"/>
    </source>
</evidence>